<gene>
    <name evidence="2" type="ORF">Taro_021893</name>
</gene>
<proteinExistence type="predicted"/>
<comment type="caution">
    <text evidence="2">The sequence shown here is derived from an EMBL/GenBank/DDBJ whole genome shotgun (WGS) entry which is preliminary data.</text>
</comment>
<reference evidence="2" key="1">
    <citation type="submission" date="2017-07" db="EMBL/GenBank/DDBJ databases">
        <title>Taro Niue Genome Assembly and Annotation.</title>
        <authorList>
            <person name="Atibalentja N."/>
            <person name="Keating K."/>
            <person name="Fields C.J."/>
        </authorList>
    </citation>
    <scope>NUCLEOTIDE SEQUENCE</scope>
    <source>
        <strain evidence="2">Niue_2</strain>
        <tissue evidence="2">Leaf</tissue>
    </source>
</reference>
<dbReference type="Proteomes" id="UP000652761">
    <property type="component" value="Unassembled WGS sequence"/>
</dbReference>
<keyword evidence="3" id="KW-1185">Reference proteome</keyword>
<name>A0A843UST9_COLES</name>
<evidence type="ECO:0000256" key="1">
    <source>
        <dbReference type="SAM" id="MobiDB-lite"/>
    </source>
</evidence>
<protein>
    <submittedName>
        <fullName evidence="2">Uncharacterized protein</fullName>
    </submittedName>
</protein>
<evidence type="ECO:0000313" key="3">
    <source>
        <dbReference type="Proteomes" id="UP000652761"/>
    </source>
</evidence>
<organism evidence="2 3">
    <name type="scientific">Colocasia esculenta</name>
    <name type="common">Wild taro</name>
    <name type="synonym">Arum esculentum</name>
    <dbReference type="NCBI Taxonomy" id="4460"/>
    <lineage>
        <taxon>Eukaryota</taxon>
        <taxon>Viridiplantae</taxon>
        <taxon>Streptophyta</taxon>
        <taxon>Embryophyta</taxon>
        <taxon>Tracheophyta</taxon>
        <taxon>Spermatophyta</taxon>
        <taxon>Magnoliopsida</taxon>
        <taxon>Liliopsida</taxon>
        <taxon>Araceae</taxon>
        <taxon>Aroideae</taxon>
        <taxon>Colocasieae</taxon>
        <taxon>Colocasia</taxon>
    </lineage>
</organism>
<feature type="region of interest" description="Disordered" evidence="1">
    <location>
        <begin position="25"/>
        <end position="66"/>
    </location>
</feature>
<evidence type="ECO:0000313" key="2">
    <source>
        <dbReference type="EMBL" id="MQL89322.1"/>
    </source>
</evidence>
<dbReference type="EMBL" id="NMUH01001138">
    <property type="protein sequence ID" value="MQL89322.1"/>
    <property type="molecule type" value="Genomic_DNA"/>
</dbReference>
<accession>A0A843UST9</accession>
<dbReference type="AlphaFoldDB" id="A0A843UST9"/>
<sequence>MEGKKRPGSPCPPRPTSSLVADLFGEKRTPSSSSSSLFNSVFPPASSYKKDGEDDPNNSNASLRGDWWQGSFKRPAVRSDGRRFIHVHERDLSRDELKIFPSWEMS</sequence>